<dbReference type="Pfam" id="PF15886">
    <property type="entry name" value="CBM39"/>
    <property type="match status" value="1"/>
</dbReference>
<evidence type="ECO:0000256" key="3">
    <source>
        <dbReference type="ARBA" id="ARBA00022859"/>
    </source>
</evidence>
<dbReference type="InterPro" id="IPR013320">
    <property type="entry name" value="ConA-like_dom_sf"/>
</dbReference>
<comment type="similarity">
    <text evidence="1">Belongs to the insect beta-1,3-glucan binding protein family.</text>
</comment>
<dbReference type="EMBL" id="VVIM01000006">
    <property type="protein sequence ID" value="KAB0798120.1"/>
    <property type="molecule type" value="Genomic_DNA"/>
</dbReference>
<dbReference type="InterPro" id="IPR050546">
    <property type="entry name" value="Glycosyl_Hydrlase_16"/>
</dbReference>
<dbReference type="InterPro" id="IPR000757">
    <property type="entry name" value="Beta-glucanase-like"/>
</dbReference>
<reference evidence="7 8" key="1">
    <citation type="journal article" date="2018" name="Elife">
        <title>Firefly genomes illuminate parallel origins of bioluminescence in beetles.</title>
        <authorList>
            <person name="Fallon T.R."/>
            <person name="Lower S.E."/>
            <person name="Chang C.H."/>
            <person name="Bessho-Uehara M."/>
            <person name="Martin G.J."/>
            <person name="Bewick A.J."/>
            <person name="Behringer M."/>
            <person name="Debat H.J."/>
            <person name="Wong I."/>
            <person name="Day J.C."/>
            <person name="Suvorov A."/>
            <person name="Silva C.J."/>
            <person name="Stanger-Hall K.F."/>
            <person name="Hall D.W."/>
            <person name="Schmitz R.J."/>
            <person name="Nelson D.R."/>
            <person name="Lewis S.M."/>
            <person name="Shigenobu S."/>
            <person name="Bybee S.M."/>
            <person name="Larracuente A.M."/>
            <person name="Oba Y."/>
            <person name="Weng J.K."/>
        </authorList>
    </citation>
    <scope>NUCLEOTIDE SEQUENCE [LARGE SCALE GENOMIC DNA]</scope>
    <source>
        <strain evidence="7">1611_PpyrPB1</strain>
        <tissue evidence="7">Whole body</tissue>
    </source>
</reference>
<dbReference type="InterPro" id="IPR031756">
    <property type="entry name" value="BGBP_N"/>
</dbReference>
<dbReference type="GO" id="GO:0005975">
    <property type="term" value="P:carbohydrate metabolic process"/>
    <property type="evidence" value="ECO:0007669"/>
    <property type="project" value="InterPro"/>
</dbReference>
<dbReference type="GO" id="GO:0030246">
    <property type="term" value="F:carbohydrate binding"/>
    <property type="evidence" value="ECO:0007669"/>
    <property type="project" value="InterPro"/>
</dbReference>
<name>A0A5N4ALA3_PHOPY</name>
<keyword evidence="2" id="KW-0399">Innate immunity</keyword>
<feature type="domain" description="CBM39" evidence="6">
    <location>
        <begin position="19"/>
        <end position="123"/>
    </location>
</feature>
<keyword evidence="8" id="KW-1185">Reference proteome</keyword>
<keyword evidence="4" id="KW-0732">Signal</keyword>
<dbReference type="InParanoid" id="A0A5N4ALA3"/>
<dbReference type="Gene3D" id="2.60.40.2140">
    <property type="entry name" value="Beta-1,3-glucan-recognition protein, N-terminal domain"/>
    <property type="match status" value="1"/>
</dbReference>
<proteinExistence type="inferred from homology"/>
<dbReference type="AlphaFoldDB" id="A0A5N4ALA3"/>
<keyword evidence="3" id="KW-0391">Immunity</keyword>
<evidence type="ECO:0000313" key="7">
    <source>
        <dbReference type="EMBL" id="KAB0798120.1"/>
    </source>
</evidence>
<dbReference type="InterPro" id="IPR043030">
    <property type="entry name" value="BGBP_N_sf"/>
</dbReference>
<evidence type="ECO:0000259" key="6">
    <source>
        <dbReference type="PROSITE" id="PS51969"/>
    </source>
</evidence>
<dbReference type="PANTHER" id="PTHR10963">
    <property type="entry name" value="GLYCOSYL HYDROLASE-RELATED"/>
    <property type="match status" value="1"/>
</dbReference>
<dbReference type="Pfam" id="PF00722">
    <property type="entry name" value="Glyco_hydro_16"/>
    <property type="match status" value="1"/>
</dbReference>
<dbReference type="OrthoDB" id="4781at2759"/>
<dbReference type="Proteomes" id="UP000327044">
    <property type="component" value="Unassembled WGS sequence"/>
</dbReference>
<protein>
    <submittedName>
        <fullName evidence="7">Uncharacterized protein</fullName>
    </submittedName>
</protein>
<feature type="signal peptide" evidence="4">
    <location>
        <begin position="1"/>
        <end position="17"/>
    </location>
</feature>
<dbReference type="PROSITE" id="PS51762">
    <property type="entry name" value="GH16_2"/>
    <property type="match status" value="1"/>
</dbReference>
<evidence type="ECO:0000256" key="4">
    <source>
        <dbReference type="SAM" id="SignalP"/>
    </source>
</evidence>
<dbReference type="SUPFAM" id="SSF49899">
    <property type="entry name" value="Concanavalin A-like lectins/glucanases"/>
    <property type="match status" value="1"/>
</dbReference>
<dbReference type="PANTHER" id="PTHR10963:SF60">
    <property type="entry name" value="GRAM-NEGATIVE BACTERIA-BINDING PROTEIN 1-RELATED"/>
    <property type="match status" value="1"/>
</dbReference>
<accession>A0A5N4ALA3</accession>
<dbReference type="GO" id="GO:0004553">
    <property type="term" value="F:hydrolase activity, hydrolyzing O-glycosyl compounds"/>
    <property type="evidence" value="ECO:0007669"/>
    <property type="project" value="InterPro"/>
</dbReference>
<dbReference type="FunCoup" id="A0A5N4ALA3">
    <property type="interactions" value="52"/>
</dbReference>
<evidence type="ECO:0000313" key="8">
    <source>
        <dbReference type="Proteomes" id="UP000327044"/>
    </source>
</evidence>
<feature type="chain" id="PRO_5024298873" evidence="4">
    <location>
        <begin position="18"/>
        <end position="468"/>
    </location>
</feature>
<dbReference type="Gene3D" id="2.60.120.200">
    <property type="match status" value="1"/>
</dbReference>
<evidence type="ECO:0000256" key="1">
    <source>
        <dbReference type="ARBA" id="ARBA00008781"/>
    </source>
</evidence>
<comment type="caution">
    <text evidence="7">The sequence shown here is derived from an EMBL/GenBank/DDBJ whole genome shotgun (WGS) entry which is preliminary data.</text>
</comment>
<sequence>MLRIIAIVLCLIMFTSGQHQLPQGKVEVLSPSKLKVTVPEKAGIMRVSFFGRVNQELQTNDNGTIAKELQQTTGGLWTVEDATVNLKAGDTLYYRLHFDYFDGKTVNNVQQDMQKLVIDKPILEAPTTSKPTTTTPKCEFTPTMVNGKRSCSGKIIFQEFFKEIAPIRWQTETKFAQGPDYEFVMYQAHAENLFIQNDMLHIRPTLVDSRLGPKATLTITEYDIGENCTGVPDSLECVQRPKAWMVLPPIFSSQITTKYRMSFVYGTIEVRAKLPKGDWIYPQLQLRSKSDYYGPDYDSGLIQIAFAPGNARNNKVLSGGCVFGESVFARNYGVRTIQSTKEWSQNFHIFKLEWRPDGVTLSVDNDVYGNIYPPDGGFATETELGMHGATVQRWRKGSQMAPFDKEMYLMFGVGVGGFTFGNRKGVQQPWDNDDPKAQLNFYKATDQWYGTWSNDSRLIVDYVRIWAL</sequence>
<organism evidence="7 8">
    <name type="scientific">Photinus pyralis</name>
    <name type="common">Common eastern firefly</name>
    <name type="synonym">Lampyris pyralis</name>
    <dbReference type="NCBI Taxonomy" id="7054"/>
    <lineage>
        <taxon>Eukaryota</taxon>
        <taxon>Metazoa</taxon>
        <taxon>Ecdysozoa</taxon>
        <taxon>Arthropoda</taxon>
        <taxon>Hexapoda</taxon>
        <taxon>Insecta</taxon>
        <taxon>Pterygota</taxon>
        <taxon>Neoptera</taxon>
        <taxon>Endopterygota</taxon>
        <taxon>Coleoptera</taxon>
        <taxon>Polyphaga</taxon>
        <taxon>Elateriformia</taxon>
        <taxon>Elateroidea</taxon>
        <taxon>Lampyridae</taxon>
        <taxon>Lampyrinae</taxon>
        <taxon>Photinus</taxon>
    </lineage>
</organism>
<dbReference type="GO" id="GO:0045087">
    <property type="term" value="P:innate immune response"/>
    <property type="evidence" value="ECO:0007669"/>
    <property type="project" value="UniProtKB-KW"/>
</dbReference>
<evidence type="ECO:0000256" key="2">
    <source>
        <dbReference type="ARBA" id="ARBA00022588"/>
    </source>
</evidence>
<gene>
    <name evidence="7" type="ORF">PPYR_09113</name>
</gene>
<evidence type="ECO:0000259" key="5">
    <source>
        <dbReference type="PROSITE" id="PS51762"/>
    </source>
</evidence>
<feature type="domain" description="GH16" evidence="5">
    <location>
        <begin position="179"/>
        <end position="468"/>
    </location>
</feature>
<dbReference type="PROSITE" id="PS51969">
    <property type="entry name" value="CBM39"/>
    <property type="match status" value="1"/>
</dbReference>